<sequence>PPHPPHVGDALLAANGERVRDDPAMIKKAMKRKEKQKAKSTAKWNARIETTAEAMTEKQKIRKHNLDKRKLGGEEGMHLSSKRIKDAEEDSKEKKKRLGPHAMKGRDDKFSKDDGEGGGKAAGKGGKGGGAGFGGRKTDFINKPKGGGKGE</sequence>
<comment type="subcellular location">
    <subcellularLocation>
        <location evidence="1">Nucleus</location>
    </subcellularLocation>
</comment>
<dbReference type="Proteomes" id="UP001165060">
    <property type="component" value="Unassembled WGS sequence"/>
</dbReference>
<keyword evidence="3" id="KW-0539">Nucleus</keyword>
<evidence type="ECO:0000313" key="6">
    <source>
        <dbReference type="EMBL" id="GMI32393.1"/>
    </source>
</evidence>
<comment type="similarity">
    <text evidence="2">Belongs to the SURF6 family.</text>
</comment>
<dbReference type="Pfam" id="PF04935">
    <property type="entry name" value="SURF6"/>
    <property type="match status" value="1"/>
</dbReference>
<evidence type="ECO:0000256" key="3">
    <source>
        <dbReference type="ARBA" id="ARBA00023242"/>
    </source>
</evidence>
<name>A0ABQ6MSN1_9STRA</name>
<dbReference type="EMBL" id="BRYB01003194">
    <property type="protein sequence ID" value="GMI32393.1"/>
    <property type="molecule type" value="Genomic_DNA"/>
</dbReference>
<accession>A0ABQ6MSN1</accession>
<feature type="compositionally biased region" description="Gly residues" evidence="4">
    <location>
        <begin position="118"/>
        <end position="135"/>
    </location>
</feature>
<evidence type="ECO:0000256" key="1">
    <source>
        <dbReference type="ARBA" id="ARBA00004123"/>
    </source>
</evidence>
<organism evidence="6 7">
    <name type="scientific">Tetraparma gracilis</name>
    <dbReference type="NCBI Taxonomy" id="2962635"/>
    <lineage>
        <taxon>Eukaryota</taxon>
        <taxon>Sar</taxon>
        <taxon>Stramenopiles</taxon>
        <taxon>Ochrophyta</taxon>
        <taxon>Bolidophyceae</taxon>
        <taxon>Parmales</taxon>
        <taxon>Triparmaceae</taxon>
        <taxon>Tetraparma</taxon>
    </lineage>
</organism>
<feature type="domain" description="Ribosomal RNA-processing protein 14/surfeit locus protein 6 C-terminal" evidence="5">
    <location>
        <begin position="10"/>
        <end position="70"/>
    </location>
</feature>
<evidence type="ECO:0000256" key="2">
    <source>
        <dbReference type="ARBA" id="ARBA00005904"/>
    </source>
</evidence>
<feature type="compositionally biased region" description="Basic residues" evidence="4">
    <location>
        <begin position="31"/>
        <end position="40"/>
    </location>
</feature>
<evidence type="ECO:0000313" key="7">
    <source>
        <dbReference type="Proteomes" id="UP001165060"/>
    </source>
</evidence>
<proteinExistence type="inferred from homology"/>
<feature type="compositionally biased region" description="Basic and acidic residues" evidence="4">
    <location>
        <begin position="104"/>
        <end position="117"/>
    </location>
</feature>
<evidence type="ECO:0000259" key="5">
    <source>
        <dbReference type="Pfam" id="PF04935"/>
    </source>
</evidence>
<dbReference type="InterPro" id="IPR029190">
    <property type="entry name" value="Rrp14/SURF6_C"/>
</dbReference>
<dbReference type="PANTHER" id="PTHR14369:SF0">
    <property type="entry name" value="SURFEIT LOCUS PROTEIN 6"/>
    <property type="match status" value="1"/>
</dbReference>
<comment type="caution">
    <text evidence="6">The sequence shown here is derived from an EMBL/GenBank/DDBJ whole genome shotgun (WGS) entry which is preliminary data.</text>
</comment>
<feature type="region of interest" description="Disordered" evidence="4">
    <location>
        <begin position="31"/>
        <end position="151"/>
    </location>
</feature>
<gene>
    <name evidence="6" type="ORF">TeGR_g7872</name>
</gene>
<dbReference type="InterPro" id="IPR007019">
    <property type="entry name" value="SURF6"/>
</dbReference>
<protein>
    <recommendedName>
        <fullName evidence="5">Ribosomal RNA-processing protein 14/surfeit locus protein 6 C-terminal domain-containing protein</fullName>
    </recommendedName>
</protein>
<keyword evidence="7" id="KW-1185">Reference proteome</keyword>
<evidence type="ECO:0000256" key="4">
    <source>
        <dbReference type="SAM" id="MobiDB-lite"/>
    </source>
</evidence>
<feature type="compositionally biased region" description="Basic and acidic residues" evidence="4">
    <location>
        <begin position="136"/>
        <end position="151"/>
    </location>
</feature>
<reference evidence="6 7" key="1">
    <citation type="journal article" date="2023" name="Commun. Biol.">
        <title>Genome analysis of Parmales, the sister group of diatoms, reveals the evolutionary specialization of diatoms from phago-mixotrophs to photoautotrophs.</title>
        <authorList>
            <person name="Ban H."/>
            <person name="Sato S."/>
            <person name="Yoshikawa S."/>
            <person name="Yamada K."/>
            <person name="Nakamura Y."/>
            <person name="Ichinomiya M."/>
            <person name="Sato N."/>
            <person name="Blanc-Mathieu R."/>
            <person name="Endo H."/>
            <person name="Kuwata A."/>
            <person name="Ogata H."/>
        </authorList>
    </citation>
    <scope>NUCLEOTIDE SEQUENCE [LARGE SCALE GENOMIC DNA]</scope>
</reference>
<feature type="non-terminal residue" evidence="6">
    <location>
        <position position="1"/>
    </location>
</feature>
<feature type="compositionally biased region" description="Basic and acidic residues" evidence="4">
    <location>
        <begin position="68"/>
        <end position="77"/>
    </location>
</feature>
<dbReference type="PANTHER" id="PTHR14369">
    <property type="entry name" value="SURFEIT LOCUS PROTEIN 6"/>
    <property type="match status" value="1"/>
</dbReference>